<dbReference type="Proteomes" id="UP000019384">
    <property type="component" value="Unassembled WGS sequence"/>
</dbReference>
<evidence type="ECO:0000256" key="3">
    <source>
        <dbReference type="ARBA" id="ARBA00023002"/>
    </source>
</evidence>
<dbReference type="HOGENOM" id="CLU_010194_1_1_1"/>
<protein>
    <recommendedName>
        <fullName evidence="6">2-deoxy-D-gluconate 3-dehydrogenase</fullName>
    </recommendedName>
</protein>
<keyword evidence="2" id="KW-0521">NADP</keyword>
<comment type="similarity">
    <text evidence="1">Belongs to the short-chain dehydrogenases/reductases (SDR) family.</text>
</comment>
<proteinExistence type="inferred from homology"/>
<gene>
    <name evidence="4" type="ORF">KUCA_T00003582001</name>
</gene>
<dbReference type="GO" id="GO:0016616">
    <property type="term" value="F:oxidoreductase activity, acting on the CH-OH group of donors, NAD or NADP as acceptor"/>
    <property type="evidence" value="ECO:0007669"/>
    <property type="project" value="TreeGrafter"/>
</dbReference>
<organism evidence="4 5">
    <name type="scientific">Kuraishia capsulata CBS 1993</name>
    <dbReference type="NCBI Taxonomy" id="1382522"/>
    <lineage>
        <taxon>Eukaryota</taxon>
        <taxon>Fungi</taxon>
        <taxon>Dikarya</taxon>
        <taxon>Ascomycota</taxon>
        <taxon>Saccharomycotina</taxon>
        <taxon>Pichiomycetes</taxon>
        <taxon>Pichiales</taxon>
        <taxon>Pichiaceae</taxon>
        <taxon>Kuraishia</taxon>
    </lineage>
</organism>
<dbReference type="OrthoDB" id="294295at2759"/>
<dbReference type="GeneID" id="34520984"/>
<keyword evidence="5" id="KW-1185">Reference proteome</keyword>
<evidence type="ECO:0000313" key="4">
    <source>
        <dbReference type="EMBL" id="CDK27603.1"/>
    </source>
</evidence>
<dbReference type="STRING" id="1382522.W6MN02"/>
<dbReference type="PRINTS" id="PR00081">
    <property type="entry name" value="GDHRDH"/>
</dbReference>
<dbReference type="InterPro" id="IPR020904">
    <property type="entry name" value="Sc_DH/Rdtase_CS"/>
</dbReference>
<reference evidence="4" key="1">
    <citation type="submission" date="2013-12" db="EMBL/GenBank/DDBJ databases">
        <authorList>
            <person name="Genoscope - CEA"/>
        </authorList>
    </citation>
    <scope>NUCLEOTIDE SEQUENCE</scope>
    <source>
        <strain evidence="4">CBS 1993</strain>
    </source>
</reference>
<name>W6MN02_9ASCO</name>
<sequence length="264" mass="28540">MSAELFSLKGKVVLITGATNGIGQYMAVGLYEAGAEVILTHRDTTDPQPTIDLIKASNPESEAKISVIKADFEKTALDKVFETIVEPAYKLSSSGKIDILINNAGTASRANLEDFEQSEFDRQLHVNLNIPIRLTQEIGRDMIKQGTHGKIIFTASLLSFQGGVRVAPYTTSKGGILQFSKAAANEWAPKNIQVNSIAPGWISSNMTNDLETDPKANADIVNRIPAGRWGKPEDLKGATVFLASRASDYITGECIVVDGGWMAR</sequence>
<dbReference type="InterPro" id="IPR002347">
    <property type="entry name" value="SDR_fam"/>
</dbReference>
<dbReference type="PRINTS" id="PR00080">
    <property type="entry name" value="SDRFAMILY"/>
</dbReference>
<keyword evidence="3" id="KW-0560">Oxidoreductase</keyword>
<evidence type="ECO:0000256" key="2">
    <source>
        <dbReference type="ARBA" id="ARBA00022857"/>
    </source>
</evidence>
<dbReference type="EMBL" id="HG793128">
    <property type="protein sequence ID" value="CDK27603.1"/>
    <property type="molecule type" value="Genomic_DNA"/>
</dbReference>
<evidence type="ECO:0000256" key="1">
    <source>
        <dbReference type="ARBA" id="ARBA00006484"/>
    </source>
</evidence>
<dbReference type="SUPFAM" id="SSF51735">
    <property type="entry name" value="NAD(P)-binding Rossmann-fold domains"/>
    <property type="match status" value="1"/>
</dbReference>
<dbReference type="Gene3D" id="3.40.50.720">
    <property type="entry name" value="NAD(P)-binding Rossmann-like Domain"/>
    <property type="match status" value="1"/>
</dbReference>
<dbReference type="InterPro" id="IPR036291">
    <property type="entry name" value="NAD(P)-bd_dom_sf"/>
</dbReference>
<dbReference type="PANTHER" id="PTHR42760">
    <property type="entry name" value="SHORT-CHAIN DEHYDROGENASES/REDUCTASES FAMILY MEMBER"/>
    <property type="match status" value="1"/>
</dbReference>
<evidence type="ECO:0000313" key="5">
    <source>
        <dbReference type="Proteomes" id="UP000019384"/>
    </source>
</evidence>
<evidence type="ECO:0008006" key="6">
    <source>
        <dbReference type="Google" id="ProtNLM"/>
    </source>
</evidence>
<reference evidence="4" key="2">
    <citation type="submission" date="2014-02" db="EMBL/GenBank/DDBJ databases">
        <title>Complete DNA sequence of /Kuraishia capsulata/ illustrates novel genomic features among budding yeasts (/Saccharomycotina/).</title>
        <authorList>
            <person name="Morales L."/>
            <person name="Noel B."/>
            <person name="Porcel B."/>
            <person name="Marcet-Houben M."/>
            <person name="Hullo M-F."/>
            <person name="Sacerdot C."/>
            <person name="Tekaia F."/>
            <person name="Leh-Louis V."/>
            <person name="Despons L."/>
            <person name="Khanna V."/>
            <person name="Aury J-M."/>
            <person name="Barbe V."/>
            <person name="Couloux A."/>
            <person name="Labadie K."/>
            <person name="Pelletier E."/>
            <person name="Souciet J-L."/>
            <person name="Boekhout T."/>
            <person name="Gabaldon T."/>
            <person name="Wincker P."/>
            <person name="Dujon B."/>
        </authorList>
    </citation>
    <scope>NUCLEOTIDE SEQUENCE</scope>
    <source>
        <strain evidence="4">CBS 1993</strain>
    </source>
</reference>
<dbReference type="PROSITE" id="PS00061">
    <property type="entry name" value="ADH_SHORT"/>
    <property type="match status" value="1"/>
</dbReference>
<dbReference type="AlphaFoldDB" id="W6MN02"/>
<dbReference type="Pfam" id="PF13561">
    <property type="entry name" value="adh_short_C2"/>
    <property type="match status" value="1"/>
</dbReference>
<dbReference type="PANTHER" id="PTHR42760:SF5">
    <property type="entry name" value="2-DEHYDRO-3-DEOXY-D-GLUCONATE 5-DEHYDROGENASE"/>
    <property type="match status" value="1"/>
</dbReference>
<dbReference type="FunFam" id="3.40.50.720:FF:000084">
    <property type="entry name" value="Short-chain dehydrogenase reductase"/>
    <property type="match status" value="1"/>
</dbReference>
<dbReference type="RefSeq" id="XP_022459596.1">
    <property type="nucleotide sequence ID" value="XM_022602010.1"/>
</dbReference>
<accession>W6MN02</accession>